<name>A0A5C6RWR2_9FLAO</name>
<proteinExistence type="predicted"/>
<keyword evidence="6" id="KW-1185">Reference proteome</keyword>
<dbReference type="AlphaFoldDB" id="A0A5C6RWR2"/>
<reference evidence="5 6" key="1">
    <citation type="submission" date="2019-08" db="EMBL/GenBank/DDBJ databases">
        <title>Genome of Vicingus serpentipes NCIMB 15042.</title>
        <authorList>
            <person name="Bowman J.P."/>
        </authorList>
    </citation>
    <scope>NUCLEOTIDE SEQUENCE [LARGE SCALE GENOMIC DNA]</scope>
    <source>
        <strain evidence="5 6">NCIMB 15042</strain>
    </source>
</reference>
<evidence type="ECO:0000259" key="4">
    <source>
        <dbReference type="PROSITE" id="PS50893"/>
    </source>
</evidence>
<dbReference type="InterPro" id="IPR027417">
    <property type="entry name" value="P-loop_NTPase"/>
</dbReference>
<evidence type="ECO:0000256" key="3">
    <source>
        <dbReference type="ARBA" id="ARBA00022840"/>
    </source>
</evidence>
<feature type="domain" description="ABC transporter" evidence="4">
    <location>
        <begin position="5"/>
        <end position="240"/>
    </location>
</feature>
<dbReference type="Proteomes" id="UP000321721">
    <property type="component" value="Unassembled WGS sequence"/>
</dbReference>
<comment type="caution">
    <text evidence="5">The sequence shown here is derived from an EMBL/GenBank/DDBJ whole genome shotgun (WGS) entry which is preliminary data.</text>
</comment>
<sequence>MNKGINISNLSIGYQKKTLIEAINVDSNLCQFISIIGRNGEGKSTLIKTLTSLIEPIKGDISVAGKLLFKLSEAEKSKLISVVLTNKISIHNINVFDFVAYGRYPYTNWLGIKTNNDKTIISEAISLCNINHLTTKLYTELSDGERQKVNIARAIAQDTPIIVLDEPTAHLDLVNKIEVFKLLKLLVEKHQKTIIISTHQIELALQLSNTVWLINQQKVISATPNELIKNGEIDKLFANTDVIFNPATNSFTVK</sequence>
<dbReference type="SUPFAM" id="SSF52540">
    <property type="entry name" value="P-loop containing nucleoside triphosphate hydrolases"/>
    <property type="match status" value="1"/>
</dbReference>
<dbReference type="PANTHER" id="PTHR42734">
    <property type="entry name" value="METAL TRANSPORT SYSTEM ATP-BINDING PROTEIN TM_0124-RELATED"/>
    <property type="match status" value="1"/>
</dbReference>
<dbReference type="SMART" id="SM00382">
    <property type="entry name" value="AAA"/>
    <property type="match status" value="1"/>
</dbReference>
<dbReference type="RefSeq" id="WP_147099458.1">
    <property type="nucleotide sequence ID" value="NZ_VOOS01000002.1"/>
</dbReference>
<gene>
    <name evidence="5" type="ORF">FRY74_05630</name>
</gene>
<keyword evidence="3 5" id="KW-0067">ATP-binding</keyword>
<keyword evidence="2" id="KW-0547">Nucleotide-binding</keyword>
<dbReference type="EMBL" id="VOOS01000002">
    <property type="protein sequence ID" value="TXB66050.1"/>
    <property type="molecule type" value="Genomic_DNA"/>
</dbReference>
<keyword evidence="1" id="KW-0813">Transport</keyword>
<accession>A0A5C6RWR2</accession>
<evidence type="ECO:0000313" key="5">
    <source>
        <dbReference type="EMBL" id="TXB66050.1"/>
    </source>
</evidence>
<evidence type="ECO:0000256" key="1">
    <source>
        <dbReference type="ARBA" id="ARBA00022448"/>
    </source>
</evidence>
<organism evidence="5 6">
    <name type="scientific">Vicingus serpentipes</name>
    <dbReference type="NCBI Taxonomy" id="1926625"/>
    <lineage>
        <taxon>Bacteria</taxon>
        <taxon>Pseudomonadati</taxon>
        <taxon>Bacteroidota</taxon>
        <taxon>Flavobacteriia</taxon>
        <taxon>Flavobacteriales</taxon>
        <taxon>Vicingaceae</taxon>
        <taxon>Vicingus</taxon>
    </lineage>
</organism>
<protein>
    <submittedName>
        <fullName evidence="5">ABC transporter ATP-binding protein</fullName>
    </submittedName>
</protein>
<dbReference type="Pfam" id="PF00005">
    <property type="entry name" value="ABC_tran"/>
    <property type="match status" value="1"/>
</dbReference>
<dbReference type="InterPro" id="IPR003439">
    <property type="entry name" value="ABC_transporter-like_ATP-bd"/>
</dbReference>
<evidence type="ECO:0000313" key="6">
    <source>
        <dbReference type="Proteomes" id="UP000321721"/>
    </source>
</evidence>
<dbReference type="InterPro" id="IPR003593">
    <property type="entry name" value="AAA+_ATPase"/>
</dbReference>
<dbReference type="OrthoDB" id="9787851at2"/>
<dbReference type="GO" id="GO:0005524">
    <property type="term" value="F:ATP binding"/>
    <property type="evidence" value="ECO:0007669"/>
    <property type="project" value="UniProtKB-KW"/>
</dbReference>
<dbReference type="InterPro" id="IPR050153">
    <property type="entry name" value="Metal_Ion_Import_ABC"/>
</dbReference>
<dbReference type="GO" id="GO:0016887">
    <property type="term" value="F:ATP hydrolysis activity"/>
    <property type="evidence" value="ECO:0007669"/>
    <property type="project" value="InterPro"/>
</dbReference>
<dbReference type="PANTHER" id="PTHR42734:SF21">
    <property type="entry name" value="IRON ABC TRANSPORTER, ATP-BINDING PROTEIN"/>
    <property type="match status" value="1"/>
</dbReference>
<dbReference type="PROSITE" id="PS50893">
    <property type="entry name" value="ABC_TRANSPORTER_2"/>
    <property type="match status" value="1"/>
</dbReference>
<dbReference type="CDD" id="cd03214">
    <property type="entry name" value="ABC_Iron-Siderophores_B12_Hemin"/>
    <property type="match status" value="1"/>
</dbReference>
<dbReference type="Gene3D" id="3.40.50.300">
    <property type="entry name" value="P-loop containing nucleotide triphosphate hydrolases"/>
    <property type="match status" value="1"/>
</dbReference>
<evidence type="ECO:0000256" key="2">
    <source>
        <dbReference type="ARBA" id="ARBA00022741"/>
    </source>
</evidence>